<dbReference type="SUPFAM" id="SSF49478">
    <property type="entry name" value="Cna protein B-type domain"/>
    <property type="match status" value="1"/>
</dbReference>
<evidence type="ECO:0000259" key="1">
    <source>
        <dbReference type="Pfam" id="PF17802"/>
    </source>
</evidence>
<dbReference type="InterPro" id="IPR013783">
    <property type="entry name" value="Ig-like_fold"/>
</dbReference>
<dbReference type="AlphaFoldDB" id="A0A4Y9J952"/>
<dbReference type="InterPro" id="IPR041033">
    <property type="entry name" value="SpaA_PFL_dom_1"/>
</dbReference>
<evidence type="ECO:0000313" key="3">
    <source>
        <dbReference type="Proteomes" id="UP000297253"/>
    </source>
</evidence>
<gene>
    <name evidence="2" type="ORF">E4T82_11810</name>
</gene>
<sequence>MNYSQTPSYRNRKKNGKKKFKRTLALISAGVALTGTGVSTLVPQAPWNQNVVQAAEIQHGQQIGTLNNVPVVKANTANMASPEFQALVDSLVADKNLASVKYVADQIQWNANSEVKGVGGVQTGPLGTFFGTNILHPLKQDGFTKDDIGGFLNPGQSLAVTNVGTVTDLETGEKIPVDLVIKHVDVEHGADGWSNKDIAMAIKNQGSVITVGVAVTAGGGISSGSGGISEAGDTGSLALGTGRPAGYIEKTTYVAGLVRQDNKQPIPNEQVLMAMKVSDIDARQLAEVSNQGALAYIVGPNTDLSISGGGLVTGSSTATNNDSRQLLPTAYVVLKQWNSNTVAFSYTDGRREHFDIVTGLFGDMGVKINADSKGSVTIQKTGTASGSTMWNKLYTLKGNSFRLTDKKTGKTFEGTTDEKGVVTLTDIPFGTYTVEEITASPGFQKTFKTQDITLDAKTPKVSVNGKDDQLITVNGTNDEITGKIKIVKKGT</sequence>
<name>A0A4Y9J952_9STRE</name>
<protein>
    <recommendedName>
        <fullName evidence="1">SpaA-like prealbumin fold domain-containing protein</fullName>
    </recommendedName>
</protein>
<dbReference type="RefSeq" id="WP_228065159.1">
    <property type="nucleotide sequence ID" value="NZ_JADGKZ010000035.1"/>
</dbReference>
<comment type="caution">
    <text evidence="2">The sequence shown here is derived from an EMBL/GenBank/DDBJ whole genome shotgun (WGS) entry which is preliminary data.</text>
</comment>
<dbReference type="EMBL" id="SPPD01000035">
    <property type="protein sequence ID" value="TFU96626.1"/>
    <property type="molecule type" value="Genomic_DNA"/>
</dbReference>
<accession>A0A4Y9J952</accession>
<organism evidence="2 3">
    <name type="scientific">Streptococcus cuniculi</name>
    <dbReference type="NCBI Taxonomy" id="1432788"/>
    <lineage>
        <taxon>Bacteria</taxon>
        <taxon>Bacillati</taxon>
        <taxon>Bacillota</taxon>
        <taxon>Bacilli</taxon>
        <taxon>Lactobacillales</taxon>
        <taxon>Streptococcaceae</taxon>
        <taxon>Streptococcus</taxon>
    </lineage>
</organism>
<dbReference type="Proteomes" id="UP000297253">
    <property type="component" value="Unassembled WGS sequence"/>
</dbReference>
<reference evidence="2 3" key="1">
    <citation type="submission" date="2019-03" db="EMBL/GenBank/DDBJ databases">
        <title>Diversity of the mouse oral microbiome.</title>
        <authorList>
            <person name="Joseph S."/>
            <person name="Aduse-Opoku J."/>
            <person name="Curtis M."/>
            <person name="Wade W."/>
            <person name="Hashim A."/>
        </authorList>
    </citation>
    <scope>NUCLEOTIDE SEQUENCE [LARGE SCALE GENOMIC DNA]</scope>
    <source>
        <strain evidence="2 3">WM131</strain>
    </source>
</reference>
<feature type="domain" description="SpaA-like prealbumin fold" evidence="1">
    <location>
        <begin position="395"/>
        <end position="467"/>
    </location>
</feature>
<dbReference type="Gene3D" id="2.60.40.10">
    <property type="entry name" value="Immunoglobulins"/>
    <property type="match status" value="1"/>
</dbReference>
<evidence type="ECO:0000313" key="2">
    <source>
        <dbReference type="EMBL" id="TFU96626.1"/>
    </source>
</evidence>
<proteinExistence type="predicted"/>
<dbReference type="Pfam" id="PF17802">
    <property type="entry name" value="SpaA"/>
    <property type="match status" value="1"/>
</dbReference>
<feature type="non-terminal residue" evidence="2">
    <location>
        <position position="491"/>
    </location>
</feature>